<evidence type="ECO:0000313" key="1">
    <source>
        <dbReference type="EMBL" id="OKH13877.1"/>
    </source>
</evidence>
<name>A0A1U7GZE9_9CYAN</name>
<protein>
    <recommendedName>
        <fullName evidence="3">DUF924 domain-containing protein</fullName>
    </recommendedName>
</protein>
<organism evidence="1 2">
    <name type="scientific">Fischerella major NIES-592</name>
    <dbReference type="NCBI Taxonomy" id="210994"/>
    <lineage>
        <taxon>Bacteria</taxon>
        <taxon>Bacillati</taxon>
        <taxon>Cyanobacteriota</taxon>
        <taxon>Cyanophyceae</taxon>
        <taxon>Nostocales</taxon>
        <taxon>Hapalosiphonaceae</taxon>
        <taxon>Fischerella</taxon>
    </lineage>
</organism>
<proteinExistence type="predicted"/>
<comment type="caution">
    <text evidence="1">The sequence shown here is derived from an EMBL/GenBank/DDBJ whole genome shotgun (WGS) entry which is preliminary data.</text>
</comment>
<accession>A0A1U7GZE9</accession>
<dbReference type="GeneID" id="35795655"/>
<dbReference type="InterPro" id="IPR010323">
    <property type="entry name" value="DUF924"/>
</dbReference>
<dbReference type="RefSeq" id="WP_009454177.1">
    <property type="nucleotide sequence ID" value="NZ_MRCA01000005.1"/>
</dbReference>
<dbReference type="InterPro" id="IPR011990">
    <property type="entry name" value="TPR-like_helical_dom_sf"/>
</dbReference>
<keyword evidence="2" id="KW-1185">Reference proteome</keyword>
<evidence type="ECO:0008006" key="3">
    <source>
        <dbReference type="Google" id="ProtNLM"/>
    </source>
</evidence>
<dbReference type="OrthoDB" id="7593450at2"/>
<dbReference type="Gene3D" id="1.25.40.10">
    <property type="entry name" value="Tetratricopeptide repeat domain"/>
    <property type="match status" value="1"/>
</dbReference>
<reference evidence="1 2" key="1">
    <citation type="submission" date="2016-11" db="EMBL/GenBank/DDBJ databases">
        <title>Draft Genome Sequences of Nine Cyanobacterial Strains from Diverse Habitats.</title>
        <authorList>
            <person name="Zhu T."/>
            <person name="Hou S."/>
            <person name="Lu X."/>
            <person name="Hess W.R."/>
        </authorList>
    </citation>
    <scope>NUCLEOTIDE SEQUENCE [LARGE SCALE GENOMIC DNA]</scope>
    <source>
        <strain evidence="1 2">NIES-592</strain>
    </source>
</reference>
<dbReference type="Gene3D" id="1.20.58.320">
    <property type="entry name" value="TPR-like"/>
    <property type="match status" value="1"/>
</dbReference>
<dbReference type="Pfam" id="PF06041">
    <property type="entry name" value="DUF924"/>
    <property type="match status" value="1"/>
</dbReference>
<dbReference type="SUPFAM" id="SSF48452">
    <property type="entry name" value="TPR-like"/>
    <property type="match status" value="1"/>
</dbReference>
<sequence>MSQAQEILDFWFGKPDQPNYGKPQEFWFQKKPEFDEQIRNRFFKDYQKAAEGYLDDWMEFPESCLALILLLDQFPRNMFRDTPQAFATDWEALSTAHHAVAQGYDQKLLPVQRWFIYLPFEHSENLEHQRQAVKLFKQLSDDPDSASCIEYAIRHMEVIERFGRFPHRNAILGRTSTPDEKEFLKQSNSWF</sequence>
<dbReference type="AlphaFoldDB" id="A0A1U7GZE9"/>
<gene>
    <name evidence="1" type="ORF">NIES592_11085</name>
</gene>
<dbReference type="EMBL" id="MRCA01000005">
    <property type="protein sequence ID" value="OKH13877.1"/>
    <property type="molecule type" value="Genomic_DNA"/>
</dbReference>
<dbReference type="Proteomes" id="UP000186391">
    <property type="component" value="Unassembled WGS sequence"/>
</dbReference>
<evidence type="ECO:0000313" key="2">
    <source>
        <dbReference type="Proteomes" id="UP000186391"/>
    </source>
</evidence>